<feature type="domain" description="HTH marR-type" evidence="4">
    <location>
        <begin position="24"/>
        <end position="157"/>
    </location>
</feature>
<reference evidence="5 6" key="1">
    <citation type="submission" date="2019-03" db="EMBL/GenBank/DDBJ databases">
        <title>Jiella endophytica sp. nov., a novel endophytic bacterium isolated from root of Ficus microcarpa Linn. f.</title>
        <authorList>
            <person name="Tuo L."/>
        </authorList>
    </citation>
    <scope>NUCLEOTIDE SEQUENCE [LARGE SCALE GENOMIC DNA]</scope>
    <source>
        <strain evidence="5 6">CBS5Q-3</strain>
    </source>
</reference>
<dbReference type="OrthoDB" id="7559832at2"/>
<gene>
    <name evidence="5" type="ORF">E3C22_12530</name>
</gene>
<keyword evidence="2" id="KW-0238">DNA-binding</keyword>
<evidence type="ECO:0000259" key="4">
    <source>
        <dbReference type="PROSITE" id="PS50995"/>
    </source>
</evidence>
<dbReference type="PANTHER" id="PTHR33164">
    <property type="entry name" value="TRANSCRIPTIONAL REGULATOR, MARR FAMILY"/>
    <property type="match status" value="1"/>
</dbReference>
<dbReference type="InterPro" id="IPR036388">
    <property type="entry name" value="WH-like_DNA-bd_sf"/>
</dbReference>
<dbReference type="InterPro" id="IPR023187">
    <property type="entry name" value="Tscrpt_reg_MarR-type_CS"/>
</dbReference>
<accession>A0A4Y8RJL8</accession>
<dbReference type="GO" id="GO:0003677">
    <property type="term" value="F:DNA binding"/>
    <property type="evidence" value="ECO:0007669"/>
    <property type="project" value="UniProtKB-KW"/>
</dbReference>
<name>A0A4Y8RJL8_9HYPH</name>
<dbReference type="PRINTS" id="PR00598">
    <property type="entry name" value="HTHMARR"/>
</dbReference>
<proteinExistence type="predicted"/>
<evidence type="ECO:0000256" key="3">
    <source>
        <dbReference type="ARBA" id="ARBA00023163"/>
    </source>
</evidence>
<dbReference type="EMBL" id="SOZD01000003">
    <property type="protein sequence ID" value="TFF23248.1"/>
    <property type="molecule type" value="Genomic_DNA"/>
</dbReference>
<protein>
    <submittedName>
        <fullName evidence="5">MarR family transcriptional regulator</fullName>
    </submittedName>
</protein>
<dbReference type="InterPro" id="IPR000835">
    <property type="entry name" value="HTH_MarR-typ"/>
</dbReference>
<dbReference type="SUPFAM" id="SSF46785">
    <property type="entry name" value="Winged helix' DNA-binding domain"/>
    <property type="match status" value="1"/>
</dbReference>
<dbReference type="SMART" id="SM00347">
    <property type="entry name" value="HTH_MARR"/>
    <property type="match status" value="1"/>
</dbReference>
<keyword evidence="3" id="KW-0804">Transcription</keyword>
<dbReference type="InterPro" id="IPR039422">
    <property type="entry name" value="MarR/SlyA-like"/>
</dbReference>
<evidence type="ECO:0000256" key="2">
    <source>
        <dbReference type="ARBA" id="ARBA00023125"/>
    </source>
</evidence>
<sequence length="167" mass="18485">MTAGKSDPSAAVTRVEDVDLGVLDDTLSFFVRALNLAVTRDLEARLEGMEVAHGTGKITALFLIGRHPGIRPSVIAAAAMKDRSAMARVLGDMEKQGLIRREADIADGRVQALHLTEKGERLAEDVRAIVRQSRDFFHDISDEEYTQVIDLLRGIYWRVVKSNQQKG</sequence>
<dbReference type="InterPro" id="IPR036390">
    <property type="entry name" value="WH_DNA-bd_sf"/>
</dbReference>
<dbReference type="PANTHER" id="PTHR33164:SF43">
    <property type="entry name" value="HTH-TYPE TRANSCRIPTIONAL REPRESSOR YETL"/>
    <property type="match status" value="1"/>
</dbReference>
<dbReference type="AlphaFoldDB" id="A0A4Y8RJL8"/>
<dbReference type="Pfam" id="PF12802">
    <property type="entry name" value="MarR_2"/>
    <property type="match status" value="1"/>
</dbReference>
<dbReference type="PROSITE" id="PS50995">
    <property type="entry name" value="HTH_MARR_2"/>
    <property type="match status" value="1"/>
</dbReference>
<evidence type="ECO:0000256" key="1">
    <source>
        <dbReference type="ARBA" id="ARBA00023015"/>
    </source>
</evidence>
<dbReference type="Gene3D" id="1.10.10.10">
    <property type="entry name" value="Winged helix-like DNA-binding domain superfamily/Winged helix DNA-binding domain"/>
    <property type="match status" value="1"/>
</dbReference>
<comment type="caution">
    <text evidence="5">The sequence shown here is derived from an EMBL/GenBank/DDBJ whole genome shotgun (WGS) entry which is preliminary data.</text>
</comment>
<organism evidence="5 6">
    <name type="scientific">Jiella endophytica</name>
    <dbReference type="NCBI Taxonomy" id="2558362"/>
    <lineage>
        <taxon>Bacteria</taxon>
        <taxon>Pseudomonadati</taxon>
        <taxon>Pseudomonadota</taxon>
        <taxon>Alphaproteobacteria</taxon>
        <taxon>Hyphomicrobiales</taxon>
        <taxon>Aurantimonadaceae</taxon>
        <taxon>Jiella</taxon>
    </lineage>
</organism>
<dbReference type="GO" id="GO:0003700">
    <property type="term" value="F:DNA-binding transcription factor activity"/>
    <property type="evidence" value="ECO:0007669"/>
    <property type="project" value="InterPro"/>
</dbReference>
<dbReference type="PROSITE" id="PS01117">
    <property type="entry name" value="HTH_MARR_1"/>
    <property type="match status" value="1"/>
</dbReference>
<keyword evidence="1" id="KW-0805">Transcription regulation</keyword>
<evidence type="ECO:0000313" key="6">
    <source>
        <dbReference type="Proteomes" id="UP000298179"/>
    </source>
</evidence>
<dbReference type="Proteomes" id="UP000298179">
    <property type="component" value="Unassembled WGS sequence"/>
</dbReference>
<evidence type="ECO:0000313" key="5">
    <source>
        <dbReference type="EMBL" id="TFF23248.1"/>
    </source>
</evidence>
<dbReference type="RefSeq" id="WP_134762353.1">
    <property type="nucleotide sequence ID" value="NZ_SOZD01000003.1"/>
</dbReference>
<keyword evidence="6" id="KW-1185">Reference proteome</keyword>
<dbReference type="GO" id="GO:0006950">
    <property type="term" value="P:response to stress"/>
    <property type="evidence" value="ECO:0007669"/>
    <property type="project" value="TreeGrafter"/>
</dbReference>